<dbReference type="Gene3D" id="3.20.20.70">
    <property type="entry name" value="Aldolase class I"/>
    <property type="match status" value="1"/>
</dbReference>
<proteinExistence type="predicted"/>
<dbReference type="InterPro" id="IPR013785">
    <property type="entry name" value="Aldolase_TIM"/>
</dbReference>
<feature type="signal peptide" evidence="1">
    <location>
        <begin position="1"/>
        <end position="19"/>
    </location>
</feature>
<comment type="caution">
    <text evidence="3">The sequence shown here is derived from an EMBL/GenBank/DDBJ whole genome shotgun (WGS) entry which is preliminary data.</text>
</comment>
<dbReference type="PANTHER" id="PTHR35273">
    <property type="entry name" value="ALPHA-1,4 POLYGALACTOSAMINIDASE, PUTATIVE (AFU_ORTHOLOGUE AFUA_3G07890)-RELATED"/>
    <property type="match status" value="1"/>
</dbReference>
<dbReference type="AlphaFoldDB" id="A0A554SDD9"/>
<evidence type="ECO:0000256" key="1">
    <source>
        <dbReference type="SAM" id="SignalP"/>
    </source>
</evidence>
<evidence type="ECO:0000259" key="2">
    <source>
        <dbReference type="Pfam" id="PF03537"/>
    </source>
</evidence>
<dbReference type="Pfam" id="PF03537">
    <property type="entry name" value="Glyco_hydro_114"/>
    <property type="match status" value="1"/>
</dbReference>
<evidence type="ECO:0000313" key="4">
    <source>
        <dbReference type="Proteomes" id="UP000316988"/>
    </source>
</evidence>
<evidence type="ECO:0000313" key="3">
    <source>
        <dbReference type="EMBL" id="TSD64370.1"/>
    </source>
</evidence>
<dbReference type="OrthoDB" id="319933at2"/>
<name>A0A554SDD9_9ACTN</name>
<keyword evidence="1" id="KW-0732">Signal</keyword>
<dbReference type="SUPFAM" id="SSF51445">
    <property type="entry name" value="(Trans)glycosidases"/>
    <property type="match status" value="1"/>
</dbReference>
<protein>
    <submittedName>
        <fullName evidence="3">Endo alpha-1,4 polygalactosaminidase</fullName>
    </submittedName>
</protein>
<feature type="domain" description="Glycoside-hydrolase family GH114 TIM-barrel" evidence="2">
    <location>
        <begin position="34"/>
        <end position="240"/>
    </location>
</feature>
<organism evidence="3 4">
    <name type="scientific">Aeromicrobium piscarium</name>
    <dbReference type="NCBI Taxonomy" id="2590901"/>
    <lineage>
        <taxon>Bacteria</taxon>
        <taxon>Bacillati</taxon>
        <taxon>Actinomycetota</taxon>
        <taxon>Actinomycetes</taxon>
        <taxon>Propionibacteriales</taxon>
        <taxon>Nocardioidaceae</taxon>
        <taxon>Aeromicrobium</taxon>
    </lineage>
</organism>
<sequence>MRRCAAACVAVAFSLSACGAPGSEAPPVAGGIVDYQLGGAYEPDDEVTIVVRDRTDEPDSSRYSICYVNAFQTQPDEREDLARDRPEVLLTGPGGPVYDPDWPDEQLFDLSTPELRSEVLELVEPWVAGCAEDGFEAIEADNLDAWTRSQGLYTRRDAEAFAEDLAALAHEHGLAIGQKNAVEVDGPSLGFDFAVTEECAVFDECRTFSDLYGEDVIEIEYTDNGHEAFAEACRDRYDDHPITLRDRDLLPAGEEGHVVETC</sequence>
<keyword evidence="4" id="KW-1185">Reference proteome</keyword>
<dbReference type="PANTHER" id="PTHR35273:SF2">
    <property type="entry name" value="ALPHA-GALACTOSIDASE"/>
    <property type="match status" value="1"/>
</dbReference>
<dbReference type="EMBL" id="VLNT01000004">
    <property type="protein sequence ID" value="TSD64370.1"/>
    <property type="molecule type" value="Genomic_DNA"/>
</dbReference>
<dbReference type="RefSeq" id="WP_143912811.1">
    <property type="nucleotide sequence ID" value="NZ_VLNT01000004.1"/>
</dbReference>
<reference evidence="3 4" key="1">
    <citation type="submission" date="2019-07" db="EMBL/GenBank/DDBJ databases">
        <authorList>
            <person name="Zhao L.H."/>
        </authorList>
    </citation>
    <scope>NUCLEOTIDE SEQUENCE [LARGE SCALE GENOMIC DNA]</scope>
    <source>
        <strain evidence="3 4">Co35</strain>
    </source>
</reference>
<dbReference type="PROSITE" id="PS51257">
    <property type="entry name" value="PROKAR_LIPOPROTEIN"/>
    <property type="match status" value="1"/>
</dbReference>
<accession>A0A554SDD9</accession>
<feature type="chain" id="PRO_5039144608" evidence="1">
    <location>
        <begin position="20"/>
        <end position="262"/>
    </location>
</feature>
<gene>
    <name evidence="3" type="ORF">FNM00_07475</name>
</gene>
<dbReference type="InterPro" id="IPR004352">
    <property type="entry name" value="GH114_TIM-barrel"/>
</dbReference>
<dbReference type="Proteomes" id="UP000316988">
    <property type="component" value="Unassembled WGS sequence"/>
</dbReference>
<dbReference type="InterPro" id="IPR017853">
    <property type="entry name" value="GH"/>
</dbReference>